<feature type="domain" description="LYC1 C-terminal" evidence="1">
    <location>
        <begin position="178"/>
        <end position="386"/>
    </location>
</feature>
<dbReference type="InterPro" id="IPR016181">
    <property type="entry name" value="Acyl_CoA_acyltransferase"/>
</dbReference>
<dbReference type="OrthoDB" id="2020070at2759"/>
<name>A0A9P8CGU5_9HELO</name>
<comment type="caution">
    <text evidence="2">The sequence shown here is derived from an EMBL/GenBank/DDBJ whole genome shotgun (WGS) entry which is preliminary data.</text>
</comment>
<organism evidence="2 3">
    <name type="scientific">Calycina marina</name>
    <dbReference type="NCBI Taxonomy" id="1763456"/>
    <lineage>
        <taxon>Eukaryota</taxon>
        <taxon>Fungi</taxon>
        <taxon>Dikarya</taxon>
        <taxon>Ascomycota</taxon>
        <taxon>Pezizomycotina</taxon>
        <taxon>Leotiomycetes</taxon>
        <taxon>Helotiales</taxon>
        <taxon>Pezizellaceae</taxon>
        <taxon>Calycina</taxon>
    </lineage>
</organism>
<evidence type="ECO:0000313" key="3">
    <source>
        <dbReference type="Proteomes" id="UP000887226"/>
    </source>
</evidence>
<dbReference type="Gene3D" id="3.40.630.30">
    <property type="match status" value="1"/>
</dbReference>
<gene>
    <name evidence="2" type="ORF">BJ878DRAFT_302556</name>
</gene>
<reference evidence="2" key="1">
    <citation type="journal article" date="2021" name="IMA Fungus">
        <title>Genomic characterization of three marine fungi, including Emericellopsis atlantica sp. nov. with signatures of a generalist lifestyle and marine biomass degradation.</title>
        <authorList>
            <person name="Hagestad O.C."/>
            <person name="Hou L."/>
            <person name="Andersen J.H."/>
            <person name="Hansen E.H."/>
            <person name="Altermark B."/>
            <person name="Li C."/>
            <person name="Kuhnert E."/>
            <person name="Cox R.J."/>
            <person name="Crous P.W."/>
            <person name="Spatafora J.W."/>
            <person name="Lail K."/>
            <person name="Amirebrahimi M."/>
            <person name="Lipzen A."/>
            <person name="Pangilinan J."/>
            <person name="Andreopoulos W."/>
            <person name="Hayes R.D."/>
            <person name="Ng V."/>
            <person name="Grigoriev I.V."/>
            <person name="Jackson S.A."/>
            <person name="Sutton T.D.S."/>
            <person name="Dobson A.D.W."/>
            <person name="Rama T."/>
        </authorList>
    </citation>
    <scope>NUCLEOTIDE SEQUENCE</scope>
    <source>
        <strain evidence="2">TRa3180A</strain>
    </source>
</reference>
<proteinExistence type="predicted"/>
<dbReference type="PANTHER" id="PTHR34815:SF4">
    <property type="entry name" value="N-ACETYLTRANSFERASE DOMAIN-CONTAINING PROTEIN"/>
    <property type="match status" value="1"/>
</dbReference>
<dbReference type="PANTHER" id="PTHR34815">
    <property type="entry name" value="LYSINE ACETYLTRANSFERASE"/>
    <property type="match status" value="1"/>
</dbReference>
<dbReference type="InterPro" id="IPR053013">
    <property type="entry name" value="LAT"/>
</dbReference>
<protein>
    <recommendedName>
        <fullName evidence="1">LYC1 C-terminal domain-containing protein</fullName>
    </recommendedName>
</protein>
<keyword evidence="3" id="KW-1185">Reference proteome</keyword>
<dbReference type="AlphaFoldDB" id="A0A9P8CGU5"/>
<dbReference type="InterPro" id="IPR055100">
    <property type="entry name" value="GNAT_LYC1-like"/>
</dbReference>
<evidence type="ECO:0000313" key="2">
    <source>
        <dbReference type="EMBL" id="KAG9246207.1"/>
    </source>
</evidence>
<evidence type="ECO:0000259" key="1">
    <source>
        <dbReference type="Pfam" id="PF22998"/>
    </source>
</evidence>
<dbReference type="SUPFAM" id="SSF55729">
    <property type="entry name" value="Acyl-CoA N-acyltransferases (Nat)"/>
    <property type="match status" value="1"/>
</dbReference>
<accession>A0A9P8CGU5</accession>
<dbReference type="EMBL" id="MU253813">
    <property type="protein sequence ID" value="KAG9246207.1"/>
    <property type="molecule type" value="Genomic_DNA"/>
</dbReference>
<dbReference type="Proteomes" id="UP000887226">
    <property type="component" value="Unassembled WGS sequence"/>
</dbReference>
<dbReference type="Pfam" id="PF22998">
    <property type="entry name" value="GNAT_LYC1-like"/>
    <property type="match status" value="1"/>
</dbReference>
<sequence length="386" mass="43699">MGSQIPATALPDRDSHSLRLSHPTYQEKVATWLLNSKSWGSALDLDSYLEREEYLTKVPLARNDGVTHWILVDTTASPDDRAIYASCESLRKRSLVRTAEGKLKEVICHGIGSVFANPKYRGKGYAGRMLKDLALVLRTWQIEKNVSGREECMFSFLYSDIGKNFYANMGWQPFPSSHISFPLVAGAVDNGHVKPLVCEDLLALCEFDEENIRKSLQNVKNERPHVYLVPDYEVMQWHHLREDFMTGKLFGKSPTTKGAIVGEEGSRVWAIWTRAYYGPLDGAESGNTLYILRLIVEDEQVNEANTQALKSILELAQAEAAEWRCQHVALWNPTENVKGLVGNTKLDHESVDRQSDSIASLMWYGSKDHEKVDDVEWLGNEKYGWC</sequence>